<dbReference type="SMART" id="SM00278">
    <property type="entry name" value="HhH1"/>
    <property type="match status" value="2"/>
</dbReference>
<dbReference type="GO" id="GO:0006281">
    <property type="term" value="P:DNA repair"/>
    <property type="evidence" value="ECO:0007669"/>
    <property type="project" value="InterPro"/>
</dbReference>
<dbReference type="EMBL" id="LJJR01000021">
    <property type="protein sequence ID" value="KPD29689.1"/>
    <property type="molecule type" value="Genomic_DNA"/>
</dbReference>
<evidence type="ECO:0000313" key="2">
    <source>
        <dbReference type="EMBL" id="KPD29689.1"/>
    </source>
</evidence>
<dbReference type="GO" id="GO:0015627">
    <property type="term" value="C:type II protein secretion system complex"/>
    <property type="evidence" value="ECO:0007669"/>
    <property type="project" value="TreeGrafter"/>
</dbReference>
<dbReference type="GO" id="GO:0015628">
    <property type="term" value="P:protein secretion by the type II secretion system"/>
    <property type="evidence" value="ECO:0007669"/>
    <property type="project" value="TreeGrafter"/>
</dbReference>
<dbReference type="SUPFAM" id="SSF81585">
    <property type="entry name" value="PsbU/PolX domain-like"/>
    <property type="match status" value="1"/>
</dbReference>
<dbReference type="InterPro" id="IPR003583">
    <property type="entry name" value="Hlx-hairpin-Hlx_DNA-bd_motif"/>
</dbReference>
<dbReference type="InterPro" id="IPR051675">
    <property type="entry name" value="Endo/Exo/Phosphatase_dom_1"/>
</dbReference>
<feature type="domain" description="Helix-hairpin-helix DNA-binding motif class 1" evidence="1">
    <location>
        <begin position="54"/>
        <end position="73"/>
    </location>
</feature>
<accession>A0A0N0IQG8</accession>
<protein>
    <submittedName>
        <fullName evidence="2">DNA-binding protein</fullName>
    </submittedName>
</protein>
<dbReference type="AlphaFoldDB" id="A0A0N0IQG8"/>
<dbReference type="PANTHER" id="PTHR21180:SF32">
    <property type="entry name" value="ENDONUCLEASE_EXONUCLEASE_PHOSPHATASE FAMILY DOMAIN-CONTAINING PROTEIN 1"/>
    <property type="match status" value="1"/>
</dbReference>
<dbReference type="Proteomes" id="UP000053099">
    <property type="component" value="Unassembled WGS sequence"/>
</dbReference>
<sequence>MVLLYFLAVALLGLSSLWPKLVPKPQPVWVETLAEASFEPPAPEPISLNQASLEELMSLPGVGPVLAQRIMEGRPYARVEDLLRVKGIGPATLERLRPYVRP</sequence>
<proteinExistence type="predicted"/>
<gene>
    <name evidence="2" type="ORF">AN926_07700</name>
</gene>
<feature type="domain" description="Helix-hairpin-helix DNA-binding motif class 1" evidence="1">
    <location>
        <begin position="80"/>
        <end position="99"/>
    </location>
</feature>
<dbReference type="Pfam" id="PF12836">
    <property type="entry name" value="HHH_3"/>
    <property type="match status" value="1"/>
</dbReference>
<dbReference type="GO" id="GO:0003677">
    <property type="term" value="F:DNA binding"/>
    <property type="evidence" value="ECO:0007669"/>
    <property type="project" value="UniProtKB-KW"/>
</dbReference>
<organism evidence="2 3">
    <name type="scientific">Thermus scotoductus</name>
    <dbReference type="NCBI Taxonomy" id="37636"/>
    <lineage>
        <taxon>Bacteria</taxon>
        <taxon>Thermotogati</taxon>
        <taxon>Deinococcota</taxon>
        <taxon>Deinococci</taxon>
        <taxon>Thermales</taxon>
        <taxon>Thermaceae</taxon>
        <taxon>Thermus</taxon>
    </lineage>
</organism>
<reference evidence="2 3" key="1">
    <citation type="submission" date="2015-09" db="EMBL/GenBank/DDBJ databases">
        <title>Draft genome sequence of Thermus scotoductus strain K1 isolated from a geothermal spring in Nagorno-Karabakh, Armenia.</title>
        <authorList>
            <person name="Saghatelyan A."/>
            <person name="Poghosyan L."/>
            <person name="Panosyan H."/>
            <person name="Birkeland N.-K."/>
        </authorList>
    </citation>
    <scope>NUCLEOTIDE SEQUENCE [LARGE SCALE GENOMIC DNA]</scope>
    <source>
        <strain evidence="2 3">K1</strain>
    </source>
</reference>
<name>A0A0N0IQG8_THESC</name>
<dbReference type="Gene3D" id="1.10.150.320">
    <property type="entry name" value="Photosystem II 12 kDa extrinsic protein"/>
    <property type="match status" value="1"/>
</dbReference>
<evidence type="ECO:0000313" key="3">
    <source>
        <dbReference type="Proteomes" id="UP000053099"/>
    </source>
</evidence>
<comment type="caution">
    <text evidence="2">The sequence shown here is derived from an EMBL/GenBank/DDBJ whole genome shotgun (WGS) entry which is preliminary data.</text>
</comment>
<evidence type="ECO:0000259" key="1">
    <source>
        <dbReference type="SMART" id="SM00278"/>
    </source>
</evidence>
<keyword evidence="2" id="KW-0238">DNA-binding</keyword>
<dbReference type="PANTHER" id="PTHR21180">
    <property type="entry name" value="ENDONUCLEASE/EXONUCLEASE/PHOSPHATASE FAMILY DOMAIN-CONTAINING PROTEIN 1"/>
    <property type="match status" value="1"/>
</dbReference>